<evidence type="ECO:0000259" key="5">
    <source>
        <dbReference type="PROSITE" id="PS50090"/>
    </source>
</evidence>
<dbReference type="PROSITE" id="PS50090">
    <property type="entry name" value="MYB_LIKE"/>
    <property type="match status" value="1"/>
</dbReference>
<keyword evidence="3" id="KW-0804">Transcription</keyword>
<keyword evidence="2" id="KW-0805">Transcription regulation</keyword>
<evidence type="ECO:0000256" key="2">
    <source>
        <dbReference type="ARBA" id="ARBA00023015"/>
    </source>
</evidence>
<dbReference type="CDD" id="cd00167">
    <property type="entry name" value="SANT"/>
    <property type="match status" value="1"/>
</dbReference>
<evidence type="ECO:0000256" key="1">
    <source>
        <dbReference type="ARBA" id="ARBA00004123"/>
    </source>
</evidence>
<dbReference type="PANTHER" id="PTHR43952">
    <property type="entry name" value="MYB FAMILY TRANSCRIPTION FACTOR-RELATED"/>
    <property type="match status" value="1"/>
</dbReference>
<dbReference type="InterPro" id="IPR044636">
    <property type="entry name" value="RADIALIS-like"/>
</dbReference>
<organism evidence="7 8">
    <name type="scientific">Capsella rubella</name>
    <dbReference type="NCBI Taxonomy" id="81985"/>
    <lineage>
        <taxon>Eukaryota</taxon>
        <taxon>Viridiplantae</taxon>
        <taxon>Streptophyta</taxon>
        <taxon>Embryophyta</taxon>
        <taxon>Tracheophyta</taxon>
        <taxon>Spermatophyta</taxon>
        <taxon>Magnoliopsida</taxon>
        <taxon>eudicotyledons</taxon>
        <taxon>Gunneridae</taxon>
        <taxon>Pentapetalae</taxon>
        <taxon>rosids</taxon>
        <taxon>malvids</taxon>
        <taxon>Brassicales</taxon>
        <taxon>Brassicaceae</taxon>
        <taxon>Camelineae</taxon>
        <taxon>Capsella</taxon>
    </lineage>
</organism>
<accession>R0GTL0</accession>
<keyword evidence="4" id="KW-0539">Nucleus</keyword>
<dbReference type="GO" id="GO:0003700">
    <property type="term" value="F:DNA-binding transcription factor activity"/>
    <property type="evidence" value="ECO:0007669"/>
    <property type="project" value="InterPro"/>
</dbReference>
<dbReference type="Gene3D" id="1.10.10.60">
    <property type="entry name" value="Homeodomain-like"/>
    <property type="match status" value="1"/>
</dbReference>
<dbReference type="FunFam" id="1.10.10.60:FF:000154">
    <property type="entry name" value="Transcription factor SRM1"/>
    <property type="match status" value="1"/>
</dbReference>
<dbReference type="AlphaFoldDB" id="R0GTL0"/>
<dbReference type="OrthoDB" id="118550at2759"/>
<dbReference type="eggNOG" id="KOG0724">
    <property type="taxonomic scope" value="Eukaryota"/>
</dbReference>
<reference evidence="8" key="1">
    <citation type="journal article" date="2013" name="Nat. Genet.">
        <title>The Capsella rubella genome and the genomic consequences of rapid mating system evolution.</title>
        <authorList>
            <person name="Slotte T."/>
            <person name="Hazzouri K.M."/>
            <person name="Agren J.A."/>
            <person name="Koenig D."/>
            <person name="Maumus F."/>
            <person name="Guo Y.L."/>
            <person name="Steige K."/>
            <person name="Platts A.E."/>
            <person name="Escobar J.S."/>
            <person name="Newman L.K."/>
            <person name="Wang W."/>
            <person name="Mandakova T."/>
            <person name="Vello E."/>
            <person name="Smith L.M."/>
            <person name="Henz S.R."/>
            <person name="Steffen J."/>
            <person name="Takuno S."/>
            <person name="Brandvain Y."/>
            <person name="Coop G."/>
            <person name="Andolfatto P."/>
            <person name="Hu T.T."/>
            <person name="Blanchette M."/>
            <person name="Clark R.M."/>
            <person name="Quesneville H."/>
            <person name="Nordborg M."/>
            <person name="Gaut B.S."/>
            <person name="Lysak M.A."/>
            <person name="Jenkins J."/>
            <person name="Grimwood J."/>
            <person name="Chapman J."/>
            <person name="Prochnik S."/>
            <person name="Shu S."/>
            <person name="Rokhsar D."/>
            <person name="Schmutz J."/>
            <person name="Weigel D."/>
            <person name="Wright S.I."/>
        </authorList>
    </citation>
    <scope>NUCLEOTIDE SEQUENCE [LARGE SCALE GENOMIC DNA]</scope>
    <source>
        <strain evidence="8">cv. Monte Gargano</strain>
    </source>
</reference>
<dbReference type="KEGG" id="crb:17880689"/>
<keyword evidence="8" id="KW-1185">Reference proteome</keyword>
<feature type="domain" description="SANT" evidence="6">
    <location>
        <begin position="31"/>
        <end position="86"/>
    </location>
</feature>
<dbReference type="PROSITE" id="PS51293">
    <property type="entry name" value="SANT"/>
    <property type="match status" value="1"/>
</dbReference>
<dbReference type="SMART" id="SM00717">
    <property type="entry name" value="SANT"/>
    <property type="match status" value="1"/>
</dbReference>
<dbReference type="SUPFAM" id="SSF46689">
    <property type="entry name" value="Homeodomain-like"/>
    <property type="match status" value="1"/>
</dbReference>
<sequence length="105" mass="12241">NQSSIKIQKTFFNLPLSIYILIRVMASNSMSSNATWTRKENKLFERALAIYDQDTPDRWHNVARAVGGKSAEEVRRHYELLIRDVNDIESGRYPHPNYYSNGNNH</sequence>
<feature type="non-terminal residue" evidence="7">
    <location>
        <position position="1"/>
    </location>
</feature>
<dbReference type="PANTHER" id="PTHR43952:SF17">
    <property type="entry name" value="PROTEIN RADIALIS-LIKE 3"/>
    <property type="match status" value="1"/>
</dbReference>
<dbReference type="InterPro" id="IPR001005">
    <property type="entry name" value="SANT/Myb"/>
</dbReference>
<evidence type="ECO:0000256" key="3">
    <source>
        <dbReference type="ARBA" id="ARBA00023163"/>
    </source>
</evidence>
<name>R0GTL0_9BRAS</name>
<dbReference type="EMBL" id="KB870811">
    <property type="protein sequence ID" value="EOA15655.1"/>
    <property type="molecule type" value="Genomic_DNA"/>
</dbReference>
<dbReference type="InterPro" id="IPR009057">
    <property type="entry name" value="Homeodomain-like_sf"/>
</dbReference>
<evidence type="ECO:0000313" key="8">
    <source>
        <dbReference type="Proteomes" id="UP000029121"/>
    </source>
</evidence>
<evidence type="ECO:0000313" key="7">
    <source>
        <dbReference type="EMBL" id="EOA15655.1"/>
    </source>
</evidence>
<gene>
    <name evidence="7" type="ORF">CARUB_v10006084mg</name>
</gene>
<dbReference type="InterPro" id="IPR017884">
    <property type="entry name" value="SANT_dom"/>
</dbReference>
<proteinExistence type="predicted"/>
<evidence type="ECO:0000256" key="4">
    <source>
        <dbReference type="ARBA" id="ARBA00023242"/>
    </source>
</evidence>
<comment type="subcellular location">
    <subcellularLocation>
        <location evidence="1">Nucleus</location>
    </subcellularLocation>
</comment>
<dbReference type="Pfam" id="PF23082">
    <property type="entry name" value="Myb_DNA-binding_2"/>
    <property type="match status" value="1"/>
</dbReference>
<evidence type="ECO:0000259" key="6">
    <source>
        <dbReference type="PROSITE" id="PS51293"/>
    </source>
</evidence>
<dbReference type="STRING" id="81985.R0GTL0"/>
<protein>
    <submittedName>
        <fullName evidence="7">Uncharacterized protein</fullName>
    </submittedName>
</protein>
<dbReference type="GO" id="GO:0005634">
    <property type="term" value="C:nucleus"/>
    <property type="evidence" value="ECO:0007669"/>
    <property type="project" value="UniProtKB-SubCell"/>
</dbReference>
<feature type="domain" description="Myb-like" evidence="5">
    <location>
        <begin position="28"/>
        <end position="82"/>
    </location>
</feature>
<dbReference type="Proteomes" id="UP000029121">
    <property type="component" value="Unassembled WGS sequence"/>
</dbReference>